<name>A0ABM4C2V7_HYDVU</name>
<keyword evidence="7" id="KW-1015">Disulfide bond</keyword>
<feature type="transmembrane region" description="Helical" evidence="11">
    <location>
        <begin position="250"/>
        <end position="271"/>
    </location>
</feature>
<organism evidence="13 14">
    <name type="scientific">Hydra vulgaris</name>
    <name type="common">Hydra</name>
    <name type="synonym">Hydra attenuata</name>
    <dbReference type="NCBI Taxonomy" id="6087"/>
    <lineage>
        <taxon>Eukaryota</taxon>
        <taxon>Metazoa</taxon>
        <taxon>Cnidaria</taxon>
        <taxon>Hydrozoa</taxon>
        <taxon>Hydroidolina</taxon>
        <taxon>Anthoathecata</taxon>
        <taxon>Aplanulata</taxon>
        <taxon>Hydridae</taxon>
        <taxon>Hydra</taxon>
    </lineage>
</organism>
<evidence type="ECO:0000256" key="7">
    <source>
        <dbReference type="ARBA" id="ARBA00023157"/>
    </source>
</evidence>
<keyword evidence="6 11" id="KW-0472">Membrane</keyword>
<evidence type="ECO:0000256" key="8">
    <source>
        <dbReference type="ARBA" id="ARBA00023170"/>
    </source>
</evidence>
<reference evidence="14" key="1">
    <citation type="submission" date="2025-08" db="UniProtKB">
        <authorList>
            <consortium name="RefSeq"/>
        </authorList>
    </citation>
    <scope>IDENTIFICATION</scope>
</reference>
<dbReference type="InterPro" id="IPR017452">
    <property type="entry name" value="GPCR_Rhodpsn_7TM"/>
</dbReference>
<evidence type="ECO:0000259" key="12">
    <source>
        <dbReference type="PROSITE" id="PS50262"/>
    </source>
</evidence>
<evidence type="ECO:0000256" key="1">
    <source>
        <dbReference type="ARBA" id="ARBA00004651"/>
    </source>
</evidence>
<comment type="similarity">
    <text evidence="10">Belongs to the G-protein coupled receptor 1 family.</text>
</comment>
<dbReference type="SMART" id="SM01381">
    <property type="entry name" value="7TM_GPCR_Srsx"/>
    <property type="match status" value="1"/>
</dbReference>
<dbReference type="Proteomes" id="UP001652625">
    <property type="component" value="Chromosome 06"/>
</dbReference>
<dbReference type="PRINTS" id="PR00237">
    <property type="entry name" value="GPCRRHODOPSN"/>
</dbReference>
<keyword evidence="8 10" id="KW-0675">Receptor</keyword>
<accession>A0ABM4C2V7</accession>
<evidence type="ECO:0000256" key="9">
    <source>
        <dbReference type="ARBA" id="ARBA00023224"/>
    </source>
</evidence>
<keyword evidence="5 10" id="KW-0297">G-protein coupled receptor</keyword>
<keyword evidence="2" id="KW-1003">Cell membrane</keyword>
<evidence type="ECO:0000256" key="6">
    <source>
        <dbReference type="ARBA" id="ARBA00023136"/>
    </source>
</evidence>
<protein>
    <submittedName>
        <fullName evidence="14">Alpha-2B adrenergic receptor</fullName>
    </submittedName>
</protein>
<feature type="transmembrane region" description="Helical" evidence="11">
    <location>
        <begin position="135"/>
        <end position="157"/>
    </location>
</feature>
<evidence type="ECO:0000256" key="5">
    <source>
        <dbReference type="ARBA" id="ARBA00023040"/>
    </source>
</evidence>
<sequence>MNITTCSLSENLKFHHLLYVFFMIIVLLSSAIGNILVTVSIFMSRCFRERVGTIFIISLACSDFANAAFLIPFKISTNLRNDQFCHSISKCFLYIIVDSTCNIASIFGLLFITIDRYIAIRFPFHYTEILTRKRAKVVTLLIWIVSAVIGIAGIFQWQQNRFLPSLSIKVTPSEKGCRNENRYFYVFVYFTLYLPSLGAMTILYLVIMRIAVMHAKAIALQKQKCVPRVQQENLTKKRGRIFEMKTTKTVAMVYLAFIICWGPSCVINIIIFFDQNVFPKLKKTHNGLFKFIFYSFIEILPVLTTTLNPFIYSFSNKHFRSAFKKTLKKLYEKISKVKRKKSVTSLTSIITLLNITNQSRKNYIVKKTSLSIESLTAIEV</sequence>
<evidence type="ECO:0000313" key="13">
    <source>
        <dbReference type="Proteomes" id="UP001652625"/>
    </source>
</evidence>
<evidence type="ECO:0000256" key="10">
    <source>
        <dbReference type="RuleBase" id="RU000688"/>
    </source>
</evidence>
<dbReference type="Pfam" id="PF00001">
    <property type="entry name" value="7tm_1"/>
    <property type="match status" value="1"/>
</dbReference>
<evidence type="ECO:0000256" key="4">
    <source>
        <dbReference type="ARBA" id="ARBA00022989"/>
    </source>
</evidence>
<dbReference type="InterPro" id="IPR000276">
    <property type="entry name" value="GPCR_Rhodpsn"/>
</dbReference>
<dbReference type="GeneID" id="105845214"/>
<proteinExistence type="inferred from homology"/>
<dbReference type="Gene3D" id="1.20.1070.10">
    <property type="entry name" value="Rhodopsin 7-helix transmembrane proteins"/>
    <property type="match status" value="1"/>
</dbReference>
<gene>
    <name evidence="14" type="primary">LOC105845214</name>
</gene>
<feature type="transmembrane region" description="Helical" evidence="11">
    <location>
        <begin position="183"/>
        <end position="207"/>
    </location>
</feature>
<evidence type="ECO:0000256" key="2">
    <source>
        <dbReference type="ARBA" id="ARBA00022475"/>
    </source>
</evidence>
<feature type="transmembrane region" description="Helical" evidence="11">
    <location>
        <begin position="17"/>
        <end position="42"/>
    </location>
</feature>
<dbReference type="PROSITE" id="PS00237">
    <property type="entry name" value="G_PROTEIN_RECEP_F1_1"/>
    <property type="match status" value="1"/>
</dbReference>
<feature type="transmembrane region" description="Helical" evidence="11">
    <location>
        <begin position="54"/>
        <end position="73"/>
    </location>
</feature>
<evidence type="ECO:0000256" key="11">
    <source>
        <dbReference type="SAM" id="Phobius"/>
    </source>
</evidence>
<comment type="subcellular location">
    <subcellularLocation>
        <location evidence="1">Cell membrane</location>
        <topology evidence="1">Multi-pass membrane protein</topology>
    </subcellularLocation>
</comment>
<feature type="domain" description="G-protein coupled receptors family 1 profile" evidence="12">
    <location>
        <begin position="33"/>
        <end position="312"/>
    </location>
</feature>
<dbReference type="SUPFAM" id="SSF81321">
    <property type="entry name" value="Family A G protein-coupled receptor-like"/>
    <property type="match status" value="1"/>
</dbReference>
<feature type="transmembrane region" description="Helical" evidence="11">
    <location>
        <begin position="93"/>
        <end position="114"/>
    </location>
</feature>
<keyword evidence="13" id="KW-1185">Reference proteome</keyword>
<keyword evidence="4 11" id="KW-1133">Transmembrane helix</keyword>
<feature type="transmembrane region" description="Helical" evidence="11">
    <location>
        <begin position="291"/>
        <end position="314"/>
    </location>
</feature>
<keyword evidence="3 10" id="KW-0812">Transmembrane</keyword>
<dbReference type="RefSeq" id="XP_065655891.1">
    <property type="nucleotide sequence ID" value="XM_065799819.1"/>
</dbReference>
<evidence type="ECO:0000313" key="14">
    <source>
        <dbReference type="RefSeq" id="XP_065655891.1"/>
    </source>
</evidence>
<dbReference type="PROSITE" id="PS50262">
    <property type="entry name" value="G_PROTEIN_RECEP_F1_2"/>
    <property type="match status" value="1"/>
</dbReference>
<evidence type="ECO:0000256" key="3">
    <source>
        <dbReference type="ARBA" id="ARBA00022692"/>
    </source>
</evidence>
<keyword evidence="9 10" id="KW-0807">Transducer</keyword>
<dbReference type="PANTHER" id="PTHR24248:SF125">
    <property type="entry name" value="DOPAMINE D2-LIKE RECEPTOR"/>
    <property type="match status" value="1"/>
</dbReference>
<dbReference type="PANTHER" id="PTHR24248">
    <property type="entry name" value="ADRENERGIC RECEPTOR-RELATED G-PROTEIN COUPLED RECEPTOR"/>
    <property type="match status" value="1"/>
</dbReference>